<dbReference type="PANTHER" id="PTHR46112:SF2">
    <property type="entry name" value="XAA-PRO AMINOPEPTIDASE P-RELATED"/>
    <property type="match status" value="1"/>
</dbReference>
<dbReference type="PANTHER" id="PTHR46112">
    <property type="entry name" value="AMINOPEPTIDASE"/>
    <property type="match status" value="1"/>
</dbReference>
<dbReference type="InterPro" id="IPR036005">
    <property type="entry name" value="Creatinase/aminopeptidase-like"/>
</dbReference>
<protein>
    <submittedName>
        <fullName evidence="3">Xaa-Pro peptidase family protein</fullName>
    </submittedName>
</protein>
<dbReference type="Gene3D" id="3.90.230.10">
    <property type="entry name" value="Creatinase/methionine aminopeptidase superfamily"/>
    <property type="match status" value="1"/>
</dbReference>
<evidence type="ECO:0000259" key="1">
    <source>
        <dbReference type="Pfam" id="PF00557"/>
    </source>
</evidence>
<evidence type="ECO:0000259" key="2">
    <source>
        <dbReference type="Pfam" id="PF01321"/>
    </source>
</evidence>
<accession>A0ABY7YTN5</accession>
<feature type="domain" description="Creatinase N-terminal" evidence="2">
    <location>
        <begin position="15"/>
        <end position="159"/>
    </location>
</feature>
<organism evidence="3 4">
    <name type="scientific">Devosia rhodophyticola</name>
    <dbReference type="NCBI Taxonomy" id="3026423"/>
    <lineage>
        <taxon>Bacteria</taxon>
        <taxon>Pseudomonadati</taxon>
        <taxon>Pseudomonadota</taxon>
        <taxon>Alphaproteobacteria</taxon>
        <taxon>Hyphomicrobiales</taxon>
        <taxon>Devosiaceae</taxon>
        <taxon>Devosia</taxon>
    </lineage>
</organism>
<keyword evidence="4" id="KW-1185">Reference proteome</keyword>
<name>A0ABY7YTN5_9HYPH</name>
<sequence>MSIARGFSKAEFAARTRHAQQLMAERGLGALLVCTEPEVRYFTGFLTPFWQSPTRPWFLIVPPTGKPIAVIPEIGVPLMATTWLDDIRHWPSPRPEDDGVSLLIETLTDIGASHGNIGLPMGPETVLRMPLNDYQRLRAHLCDATFVDATDIIRTLRMVKSEAEIAKLADICRIVSNGFAAVPANVHAGDRLCDVFAAFRTDLIGRGADEVPYLIGAAAPGGYDNIIAPPRDAPLAAGDLLMMDTGATRDGYFSDFDRNFAIGFADDATRRAYDTLFAATEAGLAAAHPGATCADLFNAMGRVIADAGYQIGNAGRFGHGLGMQLTEWPSLRAADRTVLAPGMVLTLEPSLSTGPGRGMVHEENIVIRVNGPQLISQRAAPKLPVINP</sequence>
<dbReference type="InterPro" id="IPR000587">
    <property type="entry name" value="Creatinase_N"/>
</dbReference>
<dbReference type="EMBL" id="CP118247">
    <property type="protein sequence ID" value="WDR04664.1"/>
    <property type="molecule type" value="Genomic_DNA"/>
</dbReference>
<dbReference type="CDD" id="cd01066">
    <property type="entry name" value="APP_MetAP"/>
    <property type="match status" value="1"/>
</dbReference>
<dbReference type="Gene3D" id="3.40.350.10">
    <property type="entry name" value="Creatinase/prolidase N-terminal domain"/>
    <property type="match status" value="1"/>
</dbReference>
<dbReference type="Pfam" id="PF01321">
    <property type="entry name" value="Creatinase_N"/>
    <property type="match status" value="1"/>
</dbReference>
<evidence type="ECO:0000313" key="4">
    <source>
        <dbReference type="Proteomes" id="UP001222118"/>
    </source>
</evidence>
<dbReference type="Proteomes" id="UP001222118">
    <property type="component" value="Chromosome"/>
</dbReference>
<dbReference type="RefSeq" id="WP_282210185.1">
    <property type="nucleotide sequence ID" value="NZ_CP118247.1"/>
</dbReference>
<reference evidence="3 4" key="1">
    <citation type="submission" date="2023-02" db="EMBL/GenBank/DDBJ databases">
        <title>Devosia chondri sp. nov., isolated from the phycosphere of marine algae.</title>
        <authorList>
            <person name="Kim J.M."/>
            <person name="Lee J.K."/>
            <person name="Choi B.J."/>
            <person name="Bayburt H."/>
            <person name="Jeon C.O."/>
        </authorList>
    </citation>
    <scope>NUCLEOTIDE SEQUENCE [LARGE SCALE GENOMIC DNA]</scope>
    <source>
        <strain evidence="3 4">G2-5</strain>
    </source>
</reference>
<dbReference type="InterPro" id="IPR001714">
    <property type="entry name" value="Pept_M24_MAP"/>
</dbReference>
<proteinExistence type="predicted"/>
<gene>
    <name evidence="3" type="ORF">PSQ90_10025</name>
</gene>
<evidence type="ECO:0000313" key="3">
    <source>
        <dbReference type="EMBL" id="WDR04664.1"/>
    </source>
</evidence>
<dbReference type="Pfam" id="PF00557">
    <property type="entry name" value="Peptidase_M24"/>
    <property type="match status" value="1"/>
</dbReference>
<feature type="domain" description="Peptidase M24" evidence="1">
    <location>
        <begin position="168"/>
        <end position="366"/>
    </location>
</feature>
<dbReference type="InterPro" id="IPR050659">
    <property type="entry name" value="Peptidase_M24B"/>
</dbReference>
<dbReference type="InterPro" id="IPR029149">
    <property type="entry name" value="Creatin/AminoP/Spt16_N"/>
</dbReference>
<dbReference type="SUPFAM" id="SSF55920">
    <property type="entry name" value="Creatinase/aminopeptidase"/>
    <property type="match status" value="1"/>
</dbReference>
<dbReference type="PRINTS" id="PR00599">
    <property type="entry name" value="MAPEPTIDASE"/>
</dbReference>
<dbReference type="InterPro" id="IPR000994">
    <property type="entry name" value="Pept_M24"/>
</dbReference>
<dbReference type="SUPFAM" id="SSF53092">
    <property type="entry name" value="Creatinase/prolidase N-terminal domain"/>
    <property type="match status" value="1"/>
</dbReference>